<organism evidence="2 3">
    <name type="scientific">Myxococcus xanthus</name>
    <dbReference type="NCBI Taxonomy" id="34"/>
    <lineage>
        <taxon>Bacteria</taxon>
        <taxon>Pseudomonadati</taxon>
        <taxon>Myxococcota</taxon>
        <taxon>Myxococcia</taxon>
        <taxon>Myxococcales</taxon>
        <taxon>Cystobacterineae</taxon>
        <taxon>Myxococcaceae</taxon>
        <taxon>Myxococcus</taxon>
    </lineage>
</organism>
<evidence type="ECO:0000256" key="1">
    <source>
        <dbReference type="SAM" id="MobiDB-lite"/>
    </source>
</evidence>
<dbReference type="Proteomes" id="UP000533080">
    <property type="component" value="Unassembled WGS sequence"/>
</dbReference>
<proteinExistence type="predicted"/>
<dbReference type="RefSeq" id="WP_171445202.1">
    <property type="nucleotide sequence ID" value="NZ_JABFNS010000223.1"/>
</dbReference>
<feature type="region of interest" description="Disordered" evidence="1">
    <location>
        <begin position="1"/>
        <end position="35"/>
    </location>
</feature>
<evidence type="ECO:0000313" key="2">
    <source>
        <dbReference type="EMBL" id="NOJ83452.1"/>
    </source>
</evidence>
<name>A0A7Y4IQ91_MYXXA</name>
<gene>
    <name evidence="2" type="ORF">HNV28_34955</name>
</gene>
<dbReference type="AlphaFoldDB" id="A0A7Y4IQ91"/>
<feature type="compositionally biased region" description="Low complexity" evidence="1">
    <location>
        <begin position="1"/>
        <end position="17"/>
    </location>
</feature>
<dbReference type="EMBL" id="JABFNT010000196">
    <property type="protein sequence ID" value="NOJ83452.1"/>
    <property type="molecule type" value="Genomic_DNA"/>
</dbReference>
<accession>A0A7Y4IQ91</accession>
<reference evidence="2 3" key="1">
    <citation type="submission" date="2020-05" db="EMBL/GenBank/DDBJ databases">
        <authorList>
            <person name="Whitworth D."/>
        </authorList>
    </citation>
    <scope>NUCLEOTIDE SEQUENCE [LARGE SCALE GENOMIC DNA]</scope>
    <source>
        <strain evidence="2 3">AM005</strain>
    </source>
</reference>
<comment type="caution">
    <text evidence="2">The sequence shown here is derived from an EMBL/GenBank/DDBJ whole genome shotgun (WGS) entry which is preliminary data.</text>
</comment>
<sequence>MTNTTSASQYASPSSSAEGHATLRTTAHLLRGHSDFRSQAEGSGIALFATGSPRTAGALTTLGMAGTRVPGEHQEKAAGCLVALVERAKQLACGAE</sequence>
<evidence type="ECO:0000313" key="3">
    <source>
        <dbReference type="Proteomes" id="UP000533080"/>
    </source>
</evidence>
<protein>
    <submittedName>
        <fullName evidence="2">Uncharacterized protein</fullName>
    </submittedName>
</protein>